<evidence type="ECO:0000313" key="10">
    <source>
        <dbReference type="Proteomes" id="UP000031572"/>
    </source>
</evidence>
<evidence type="ECO:0000256" key="4">
    <source>
        <dbReference type="ARBA" id="ARBA00023002"/>
    </source>
</evidence>
<dbReference type="InterPro" id="IPR046346">
    <property type="entry name" value="Aminoacid_DH-like_N_sf"/>
</dbReference>
<dbReference type="EC" id="1.1.1.25" evidence="2"/>
<dbReference type="Proteomes" id="UP000031572">
    <property type="component" value="Unassembled WGS sequence"/>
</dbReference>
<comment type="catalytic activity">
    <reaction evidence="6">
        <text>shikimate + NADP(+) = 3-dehydroshikimate + NADPH + H(+)</text>
        <dbReference type="Rhea" id="RHEA:17737"/>
        <dbReference type="ChEBI" id="CHEBI:15378"/>
        <dbReference type="ChEBI" id="CHEBI:16630"/>
        <dbReference type="ChEBI" id="CHEBI:36208"/>
        <dbReference type="ChEBI" id="CHEBI:57783"/>
        <dbReference type="ChEBI" id="CHEBI:58349"/>
        <dbReference type="EC" id="1.1.1.25"/>
    </reaction>
</comment>
<dbReference type="SUPFAM" id="SSF53223">
    <property type="entry name" value="Aminoacid dehydrogenase-like, N-terminal domain"/>
    <property type="match status" value="1"/>
</dbReference>
<dbReference type="STRING" id="709839.TSA66_23495"/>
<reference evidence="9 10" key="1">
    <citation type="submission" date="2014-12" db="EMBL/GenBank/DDBJ databases">
        <title>Denitrispirillum autotrophicum gen. nov., sp. nov., Denitrifying, Facultatively Autotrophic Bacteria Isolated from Rice Paddy Soil.</title>
        <authorList>
            <person name="Ishii S."/>
            <person name="Ashida N."/>
            <person name="Ohno H."/>
            <person name="Otsuka S."/>
            <person name="Yokota A."/>
            <person name="Senoo K."/>
        </authorList>
    </citation>
    <scope>NUCLEOTIDE SEQUENCE [LARGE SCALE GENOMIC DNA]</scope>
    <source>
        <strain evidence="9 10">TSA66</strain>
    </source>
</reference>
<dbReference type="Pfam" id="PF08501">
    <property type="entry name" value="Shikimate_dh_N"/>
    <property type="match status" value="1"/>
</dbReference>
<dbReference type="PANTHER" id="PTHR21089">
    <property type="entry name" value="SHIKIMATE DEHYDROGENASE"/>
    <property type="match status" value="1"/>
</dbReference>
<gene>
    <name evidence="9" type="ORF">TSA66_23495</name>
</gene>
<name>A0A0C2BPB1_9BURK</name>
<dbReference type="Gene3D" id="3.40.50.720">
    <property type="entry name" value="NAD(P)-binding Rossmann-like Domain"/>
    <property type="match status" value="1"/>
</dbReference>
<keyword evidence="3" id="KW-0521">NADP</keyword>
<protein>
    <recommendedName>
        <fullName evidence="2">shikimate dehydrogenase (NADP(+))</fullName>
        <ecNumber evidence="2">1.1.1.25</ecNumber>
    </recommendedName>
</protein>
<proteinExistence type="predicted"/>
<evidence type="ECO:0000259" key="7">
    <source>
        <dbReference type="Pfam" id="PF01488"/>
    </source>
</evidence>
<feature type="domain" description="Shikimate dehydrogenase substrate binding N-terminal" evidence="8">
    <location>
        <begin position="14"/>
        <end position="99"/>
    </location>
</feature>
<sequence>MPERIFGGTKVLALIADPVAQARAPGLANGLLHQREQFGPFVLLPMQVSYAALADVLGGLRQIRDFAGAIVSMPHKVHIVPLLDEITPQAQQVGAVNVIRKSEGGWLTGTVLDGEGFVGGLMRSGHRIEGASCLLVGAGGAASAIAFGLAKYGCASLRIVNRTAAKAICLASRIRHFFPQVQVQSGEATEGEFDLAINGTPLGMDANDPLPIPEAVVSRASVVADCVIAPEMTRLLETAKGHGCAIQTGAPMLAAQMDMMLEFMGVE</sequence>
<dbReference type="GO" id="GO:0005829">
    <property type="term" value="C:cytosol"/>
    <property type="evidence" value="ECO:0007669"/>
    <property type="project" value="TreeGrafter"/>
</dbReference>
<dbReference type="GO" id="GO:0009073">
    <property type="term" value="P:aromatic amino acid family biosynthetic process"/>
    <property type="evidence" value="ECO:0007669"/>
    <property type="project" value="UniProtKB-KW"/>
</dbReference>
<dbReference type="Gene3D" id="3.40.50.10860">
    <property type="entry name" value="Leucine Dehydrogenase, chain A, domain 1"/>
    <property type="match status" value="1"/>
</dbReference>
<dbReference type="GO" id="GO:0019632">
    <property type="term" value="P:shikimate metabolic process"/>
    <property type="evidence" value="ECO:0007669"/>
    <property type="project" value="TreeGrafter"/>
</dbReference>
<dbReference type="GO" id="GO:0009423">
    <property type="term" value="P:chorismate biosynthetic process"/>
    <property type="evidence" value="ECO:0007669"/>
    <property type="project" value="UniProtKB-UniPathway"/>
</dbReference>
<dbReference type="EMBL" id="JWJG01000028">
    <property type="protein sequence ID" value="KIF83130.1"/>
    <property type="molecule type" value="Genomic_DNA"/>
</dbReference>
<evidence type="ECO:0000256" key="3">
    <source>
        <dbReference type="ARBA" id="ARBA00022857"/>
    </source>
</evidence>
<dbReference type="RefSeq" id="WP_040042929.1">
    <property type="nucleotide sequence ID" value="NZ_JWJG01000028.1"/>
</dbReference>
<dbReference type="InterPro" id="IPR013708">
    <property type="entry name" value="Shikimate_DH-bd_N"/>
</dbReference>
<keyword evidence="10" id="KW-1185">Reference proteome</keyword>
<dbReference type="OrthoDB" id="3609723at2"/>
<dbReference type="CDD" id="cd01065">
    <property type="entry name" value="NAD_bind_Shikimate_DH"/>
    <property type="match status" value="1"/>
</dbReference>
<dbReference type="InterPro" id="IPR036291">
    <property type="entry name" value="NAD(P)-bd_dom_sf"/>
</dbReference>
<comment type="pathway">
    <text evidence="1">Metabolic intermediate biosynthesis; chorismate biosynthesis; chorismate from D-erythrose 4-phosphate and phosphoenolpyruvate: step 4/7.</text>
</comment>
<comment type="caution">
    <text evidence="9">The sequence shown here is derived from an EMBL/GenBank/DDBJ whole genome shotgun (WGS) entry which is preliminary data.</text>
</comment>
<evidence type="ECO:0000256" key="2">
    <source>
        <dbReference type="ARBA" id="ARBA00012962"/>
    </source>
</evidence>
<dbReference type="InterPro" id="IPR006151">
    <property type="entry name" value="Shikm_DH/Glu-tRNA_Rdtase"/>
</dbReference>
<evidence type="ECO:0000256" key="6">
    <source>
        <dbReference type="ARBA" id="ARBA00049442"/>
    </source>
</evidence>
<dbReference type="SUPFAM" id="SSF51735">
    <property type="entry name" value="NAD(P)-binding Rossmann-fold domains"/>
    <property type="match status" value="1"/>
</dbReference>
<dbReference type="UniPathway" id="UPA00053">
    <property type="reaction ID" value="UER00087"/>
</dbReference>
<dbReference type="PANTHER" id="PTHR21089:SF1">
    <property type="entry name" value="BIFUNCTIONAL 3-DEHYDROQUINATE DEHYDRATASE_SHIKIMATE DEHYDROGENASE, CHLOROPLASTIC"/>
    <property type="match status" value="1"/>
</dbReference>
<keyword evidence="5" id="KW-0028">Amino-acid biosynthesis</keyword>
<evidence type="ECO:0000259" key="8">
    <source>
        <dbReference type="Pfam" id="PF08501"/>
    </source>
</evidence>
<evidence type="ECO:0000313" key="9">
    <source>
        <dbReference type="EMBL" id="KIF83130.1"/>
    </source>
</evidence>
<keyword evidence="4" id="KW-0560">Oxidoreductase</keyword>
<accession>A0A0C2BPB1</accession>
<evidence type="ECO:0000256" key="5">
    <source>
        <dbReference type="ARBA" id="ARBA00023141"/>
    </source>
</evidence>
<keyword evidence="5" id="KW-0057">Aromatic amino acid biosynthesis</keyword>
<dbReference type="GO" id="GO:0050661">
    <property type="term" value="F:NADP binding"/>
    <property type="evidence" value="ECO:0007669"/>
    <property type="project" value="TreeGrafter"/>
</dbReference>
<feature type="domain" description="Quinate/shikimate 5-dehydrogenase/glutamyl-tRNA reductase" evidence="7">
    <location>
        <begin position="127"/>
        <end position="182"/>
    </location>
</feature>
<dbReference type="Pfam" id="PF01488">
    <property type="entry name" value="Shikimate_DH"/>
    <property type="match status" value="1"/>
</dbReference>
<dbReference type="AlphaFoldDB" id="A0A0C2BPB1"/>
<evidence type="ECO:0000256" key="1">
    <source>
        <dbReference type="ARBA" id="ARBA00004871"/>
    </source>
</evidence>
<dbReference type="InterPro" id="IPR022893">
    <property type="entry name" value="Shikimate_DH_fam"/>
</dbReference>
<dbReference type="GO" id="GO:0004764">
    <property type="term" value="F:shikimate 3-dehydrogenase (NADP+) activity"/>
    <property type="evidence" value="ECO:0007669"/>
    <property type="project" value="UniProtKB-EC"/>
</dbReference>
<organism evidence="9 10">
    <name type="scientific">Noviherbaspirillum autotrophicum</name>
    <dbReference type="NCBI Taxonomy" id="709839"/>
    <lineage>
        <taxon>Bacteria</taxon>
        <taxon>Pseudomonadati</taxon>
        <taxon>Pseudomonadota</taxon>
        <taxon>Betaproteobacteria</taxon>
        <taxon>Burkholderiales</taxon>
        <taxon>Oxalobacteraceae</taxon>
        <taxon>Noviherbaspirillum</taxon>
    </lineage>
</organism>